<evidence type="ECO:0000313" key="1">
    <source>
        <dbReference type="EMBL" id="GAA0244571.1"/>
    </source>
</evidence>
<protein>
    <recommendedName>
        <fullName evidence="3">PEP-CTERM protein-sorting domain-containing protein</fullName>
    </recommendedName>
</protein>
<evidence type="ECO:0000313" key="2">
    <source>
        <dbReference type="Proteomes" id="UP001500657"/>
    </source>
</evidence>
<name>A0ABP3DYS2_9GAMM</name>
<accession>A0ABP3DYS2</accession>
<gene>
    <name evidence="1" type="ORF">GCM10009126_07810</name>
</gene>
<comment type="caution">
    <text evidence="1">The sequence shown here is derived from an EMBL/GenBank/DDBJ whole genome shotgun (WGS) entry which is preliminary data.</text>
</comment>
<reference evidence="2" key="1">
    <citation type="journal article" date="2019" name="Int. J. Syst. Evol. Microbiol.">
        <title>The Global Catalogue of Microorganisms (GCM) 10K type strain sequencing project: providing services to taxonomists for standard genome sequencing and annotation.</title>
        <authorList>
            <consortium name="The Broad Institute Genomics Platform"/>
            <consortium name="The Broad Institute Genome Sequencing Center for Infectious Disease"/>
            <person name="Wu L."/>
            <person name="Ma J."/>
        </authorList>
    </citation>
    <scope>NUCLEOTIDE SEQUENCE [LARGE SCALE GENOMIC DNA]</scope>
    <source>
        <strain evidence="2">JCM 16242</strain>
    </source>
</reference>
<dbReference type="NCBIfam" id="TIGR02595">
    <property type="entry name" value="PEP_CTERM"/>
    <property type="match status" value="1"/>
</dbReference>
<organism evidence="1 2">
    <name type="scientific">Rhodanobacter caeni</name>
    <dbReference type="NCBI Taxonomy" id="657654"/>
    <lineage>
        <taxon>Bacteria</taxon>
        <taxon>Pseudomonadati</taxon>
        <taxon>Pseudomonadota</taxon>
        <taxon>Gammaproteobacteria</taxon>
        <taxon>Lysobacterales</taxon>
        <taxon>Rhodanobacteraceae</taxon>
        <taxon>Rhodanobacter</taxon>
    </lineage>
</organism>
<sequence>MATSIFAANAGTNLDFFFNFVTADGSNTWADYAWAALFNSSGTLESLLFTARTQGSGNIVPGVGMPPVNAVLTPASVTITGGAPIWSALGGSSGSCYAAGCGYTGWVNANYTIATAGNYYLQIGVTNWQDHGWDTGLAMSGVTVDGTPITDVPEPAELGMFGLGLLLIGALAGLRRRVA</sequence>
<dbReference type="NCBIfam" id="NF038132">
    <property type="entry name" value="PEP_NF038132"/>
    <property type="match status" value="1"/>
</dbReference>
<evidence type="ECO:0008006" key="3">
    <source>
        <dbReference type="Google" id="ProtNLM"/>
    </source>
</evidence>
<dbReference type="EMBL" id="BAAAFO010000001">
    <property type="protein sequence ID" value="GAA0244571.1"/>
    <property type="molecule type" value="Genomic_DNA"/>
</dbReference>
<dbReference type="InterPro" id="IPR013424">
    <property type="entry name" value="Ice-binding_C"/>
</dbReference>
<dbReference type="Proteomes" id="UP001500657">
    <property type="component" value="Unassembled WGS sequence"/>
</dbReference>
<keyword evidence="2" id="KW-1185">Reference proteome</keyword>
<proteinExistence type="predicted"/>